<dbReference type="SUPFAM" id="SSF56436">
    <property type="entry name" value="C-type lectin-like"/>
    <property type="match status" value="1"/>
</dbReference>
<feature type="non-terminal residue" evidence="2">
    <location>
        <position position="175"/>
    </location>
</feature>
<comment type="caution">
    <text evidence="2">The sequence shown here is derived from an EMBL/GenBank/DDBJ whole genome shotgun (WGS) entry which is preliminary data.</text>
</comment>
<feature type="chain" id="PRO_5043449816" description="C-type lectin domain-containing protein" evidence="1">
    <location>
        <begin position="20"/>
        <end position="175"/>
    </location>
</feature>
<keyword evidence="1" id="KW-0732">Signal</keyword>
<evidence type="ECO:0000313" key="2">
    <source>
        <dbReference type="EMBL" id="CAL4064933.1"/>
    </source>
</evidence>
<reference evidence="2 3" key="1">
    <citation type="submission" date="2024-05" db="EMBL/GenBank/DDBJ databases">
        <authorList>
            <person name="Wallberg A."/>
        </authorList>
    </citation>
    <scope>NUCLEOTIDE SEQUENCE [LARGE SCALE GENOMIC DNA]</scope>
</reference>
<dbReference type="Gene3D" id="3.10.100.10">
    <property type="entry name" value="Mannose-Binding Protein A, subunit A"/>
    <property type="match status" value="1"/>
</dbReference>
<evidence type="ECO:0000256" key="1">
    <source>
        <dbReference type="SAM" id="SignalP"/>
    </source>
</evidence>
<feature type="signal peptide" evidence="1">
    <location>
        <begin position="1"/>
        <end position="19"/>
    </location>
</feature>
<organism evidence="2 3">
    <name type="scientific">Meganyctiphanes norvegica</name>
    <name type="common">Northern krill</name>
    <name type="synonym">Thysanopoda norvegica</name>
    <dbReference type="NCBI Taxonomy" id="48144"/>
    <lineage>
        <taxon>Eukaryota</taxon>
        <taxon>Metazoa</taxon>
        <taxon>Ecdysozoa</taxon>
        <taxon>Arthropoda</taxon>
        <taxon>Crustacea</taxon>
        <taxon>Multicrustacea</taxon>
        <taxon>Malacostraca</taxon>
        <taxon>Eumalacostraca</taxon>
        <taxon>Eucarida</taxon>
        <taxon>Euphausiacea</taxon>
        <taxon>Euphausiidae</taxon>
        <taxon>Meganyctiphanes</taxon>
    </lineage>
</organism>
<dbReference type="AlphaFoldDB" id="A0AAV2PW70"/>
<sequence length="175" mass="19149">MKVAFVLLVVGGTIASAAAPDGHSSDDLRTLVFEPKGPLFDKGQRALLREEPESCERKQACKEANGFCIKDSGSCTGSIIAEGCAGTDCVCCINDDNCPNGFYRVGTECFKVFQQFARWDEARHICRSHGWELAEPDNLPALAAFIYTKVSHYYFWIGGRGSGDSFKYLSGKSLQ</sequence>
<dbReference type="InterPro" id="IPR016187">
    <property type="entry name" value="CTDL_fold"/>
</dbReference>
<dbReference type="EMBL" id="CAXKWB010001610">
    <property type="protein sequence ID" value="CAL4064933.1"/>
    <property type="molecule type" value="Genomic_DNA"/>
</dbReference>
<name>A0AAV2PW70_MEGNR</name>
<accession>A0AAV2PW70</accession>
<keyword evidence="3" id="KW-1185">Reference proteome</keyword>
<proteinExistence type="predicted"/>
<dbReference type="InterPro" id="IPR016186">
    <property type="entry name" value="C-type_lectin-like/link_sf"/>
</dbReference>
<gene>
    <name evidence="2" type="ORF">MNOR_LOCUS4391</name>
</gene>
<dbReference type="Proteomes" id="UP001497623">
    <property type="component" value="Unassembled WGS sequence"/>
</dbReference>
<evidence type="ECO:0000313" key="3">
    <source>
        <dbReference type="Proteomes" id="UP001497623"/>
    </source>
</evidence>
<dbReference type="CDD" id="cd00037">
    <property type="entry name" value="CLECT"/>
    <property type="match status" value="1"/>
</dbReference>
<protein>
    <recommendedName>
        <fullName evidence="4">C-type lectin domain-containing protein</fullName>
    </recommendedName>
</protein>
<evidence type="ECO:0008006" key="4">
    <source>
        <dbReference type="Google" id="ProtNLM"/>
    </source>
</evidence>